<feature type="region of interest" description="Disordered" evidence="2">
    <location>
        <begin position="357"/>
        <end position="377"/>
    </location>
</feature>
<evidence type="ECO:0000313" key="5">
    <source>
        <dbReference type="Proteomes" id="UP000509510"/>
    </source>
</evidence>
<reference evidence="5" key="1">
    <citation type="submission" date="2020-06" db="EMBL/GenBank/DDBJ databases">
        <title>A chromosome-scale genome assembly of Talaromyces rugulosus W13939.</title>
        <authorList>
            <person name="Wang B."/>
            <person name="Guo L."/>
            <person name="Ye K."/>
            <person name="Wang L."/>
        </authorList>
    </citation>
    <scope>NUCLEOTIDE SEQUENCE [LARGE SCALE GENOMIC DNA]</scope>
    <source>
        <strain evidence="5">W13939</strain>
    </source>
</reference>
<feature type="domain" description="F-box" evidence="3">
    <location>
        <begin position="3"/>
        <end position="52"/>
    </location>
</feature>
<dbReference type="InterPro" id="IPR056884">
    <property type="entry name" value="NPHP3-like_N"/>
</dbReference>
<evidence type="ECO:0000256" key="2">
    <source>
        <dbReference type="SAM" id="MobiDB-lite"/>
    </source>
</evidence>
<sequence length="1426" mass="163197">MARRSLETLPPEVLLEIGRHLDKPSTLLTFMGTCSRFYAFISLHQETLVTQVMANLVTPELLPQAIAVFEASKVESWTPERTTHTISQFKGLRYIQKARLSVKDGLNIQKRHEQIVLAINDFVERALRQHPKVLVKPKPLSKGERLRVERSFYRFELCTNIFRQHILDGNPTCERCETCKEHTRSSVNHVILFLFSDTDLEQMVIVTEFVQERKHGYMKWEWDITRAWGNPTTSKAWAKWVVSFFGTPILEQDSSSHNHNTPNLESTDSTEDSLTEVKSLIAASYGGLMPPDTDDGPKNASRWAKKFMKNHDLNRLITLEQKRAWGYALWDEWRLQEEWGLVKGVETPRKIMPIEKGSEKRRDSFASETSIPVKDDSRPPVYQAVVENASGETATQWTSKQWTSAILARDFIQISESKLQSRLDEFLLQASSSELEAYEKSRTNLLLIIENSQETYDKQYGEDQDPSPEQKFIKIFKKNCKEAAEIAFEFSKILDAMVQGAPDFVALAYGVVKILLYAQVNSQELKVNILKYMERIKATFDMVDHLTVYIPSANLVNAVTQMYGLFNRFLAKAIRMYTRNRLKMYLTAFAKPWRKLETIVDSIEFTYSKVKDIAQFHAAINTSTNLSLNRENLATSRNLVALGEGTLAVIKQLSEQVEALSIKMSKENDVHEVAALLHQRVEEKLDNPGLDDKDNLLTLSEETSDEANFEQLLQEVFTELRDFDQANNQRREIIEELPEMHNYRTKKRNLLRAENIMDWIESEKSRLLWIDGSEILSRGDFNSLFAAPLLILGENTFEYVLVLRHFCGDGLAVKTNNYRTLVQSLIFQVFKQRPRLLKAKLEKLNREHSNNLLQLWSLFTECLKEVNADCTFIIIDSIDYLSEGEVRNGVSERQIVLRQLEALVNDTEKIVKILLTASIAHNKLENAEAGQTALALPFSPGGSTTNRQLSLSIMQNEMSFLPQKLIDIQERTGRTVSFAQLPMLYPLNSIIYTKDTDADNQFRAYIVSELSGMEHRTLNMYAPLRIRAWSVDHNGRYFTKRYSEFLVSQFPGEKPITSLKFVPTGYLPDEAERRKELIARGRKYWELGNGIYHKQIIKRGDPVRVMVDLQSVPIFGDVPLQEIEDQFPAMAESKALKPRILLACPPIMSAYNLRDHSWDSVFVNDIGDIIFQNNSFDQVYLYKETDKAIMLNLVKTSTIHRDTQLTKDDNTANGHDDGIVLLFHGDPGTGKTFTATCIAETVRRPLLTTVYTSNTASLGNKDFEQFLSHQFYLAQRWDAIILLENAEQFLGKKNPEVASVTLRIMDRFSGVLILSTNINLGQVDSAMQSRLTQHFGFYRMAQEIKGQLWTRLFGGLGIQQPDLDELVQFVQHHNFSSATATGRDIQNSFMAAKRLAELAGETLGKEHLESVLAPRQSYVVHVEITR</sequence>
<dbReference type="PANTHER" id="PTHR46411">
    <property type="entry name" value="FAMILY ATPASE, PUTATIVE-RELATED"/>
    <property type="match status" value="1"/>
</dbReference>
<dbReference type="PANTHER" id="PTHR46411:SF2">
    <property type="entry name" value="AAA+ ATPASE DOMAIN-CONTAINING PROTEIN"/>
    <property type="match status" value="1"/>
</dbReference>
<evidence type="ECO:0000259" key="3">
    <source>
        <dbReference type="PROSITE" id="PS50181"/>
    </source>
</evidence>
<name>A0A7H8QLE8_TALRU</name>
<dbReference type="Pfam" id="PF22942">
    <property type="entry name" value="DUF7025"/>
    <property type="match status" value="1"/>
</dbReference>
<dbReference type="Proteomes" id="UP000509510">
    <property type="component" value="Chromosome I"/>
</dbReference>
<dbReference type="OrthoDB" id="61900at2759"/>
<dbReference type="Pfam" id="PF00004">
    <property type="entry name" value="AAA"/>
    <property type="match status" value="1"/>
</dbReference>
<dbReference type="PROSITE" id="PS50181">
    <property type="entry name" value="FBOX"/>
    <property type="match status" value="1"/>
</dbReference>
<protein>
    <recommendedName>
        <fullName evidence="3">F-box domain-containing protein</fullName>
    </recommendedName>
</protein>
<evidence type="ECO:0000256" key="1">
    <source>
        <dbReference type="ARBA" id="ARBA00022737"/>
    </source>
</evidence>
<dbReference type="InterPro" id="IPR001810">
    <property type="entry name" value="F-box_dom"/>
</dbReference>
<dbReference type="CDD" id="cd09917">
    <property type="entry name" value="F-box_SF"/>
    <property type="match status" value="1"/>
</dbReference>
<dbReference type="InterPro" id="IPR056125">
    <property type="entry name" value="DUF7708"/>
</dbReference>
<keyword evidence="5" id="KW-1185">Reference proteome</keyword>
<dbReference type="Pfam" id="PF24809">
    <property type="entry name" value="DUF7708"/>
    <property type="match status" value="1"/>
</dbReference>
<dbReference type="InterPro" id="IPR003959">
    <property type="entry name" value="ATPase_AAA_core"/>
</dbReference>
<gene>
    <name evidence="4" type="ORF">TRUGW13939_01839</name>
</gene>
<organism evidence="4 5">
    <name type="scientific">Talaromyces rugulosus</name>
    <name type="common">Penicillium rugulosum</name>
    <dbReference type="NCBI Taxonomy" id="121627"/>
    <lineage>
        <taxon>Eukaryota</taxon>
        <taxon>Fungi</taxon>
        <taxon>Dikarya</taxon>
        <taxon>Ascomycota</taxon>
        <taxon>Pezizomycotina</taxon>
        <taxon>Eurotiomycetes</taxon>
        <taxon>Eurotiomycetidae</taxon>
        <taxon>Eurotiales</taxon>
        <taxon>Trichocomaceae</taxon>
        <taxon>Talaromyces</taxon>
        <taxon>Talaromyces sect. Islandici</taxon>
    </lineage>
</organism>
<dbReference type="SMART" id="SM00382">
    <property type="entry name" value="AAA"/>
    <property type="match status" value="1"/>
</dbReference>
<dbReference type="InterPro" id="IPR054289">
    <property type="entry name" value="DUF7025"/>
</dbReference>
<dbReference type="KEGG" id="trg:TRUGW13939_01839"/>
<feature type="compositionally biased region" description="Polar residues" evidence="2">
    <location>
        <begin position="253"/>
        <end position="267"/>
    </location>
</feature>
<dbReference type="GO" id="GO:0016887">
    <property type="term" value="F:ATP hydrolysis activity"/>
    <property type="evidence" value="ECO:0007669"/>
    <property type="project" value="InterPro"/>
</dbReference>
<dbReference type="GO" id="GO:0005524">
    <property type="term" value="F:ATP binding"/>
    <property type="evidence" value="ECO:0007669"/>
    <property type="project" value="InterPro"/>
</dbReference>
<feature type="region of interest" description="Disordered" evidence="2">
    <location>
        <begin position="253"/>
        <end position="272"/>
    </location>
</feature>
<dbReference type="CDD" id="cd00009">
    <property type="entry name" value="AAA"/>
    <property type="match status" value="1"/>
</dbReference>
<dbReference type="Pfam" id="PF24883">
    <property type="entry name" value="NPHP3_N"/>
    <property type="match status" value="1"/>
</dbReference>
<dbReference type="InterPro" id="IPR003593">
    <property type="entry name" value="AAA+_ATPase"/>
</dbReference>
<accession>A0A7H8QLE8</accession>
<dbReference type="SUPFAM" id="SSF52540">
    <property type="entry name" value="P-loop containing nucleoside triphosphate hydrolases"/>
    <property type="match status" value="1"/>
</dbReference>
<proteinExistence type="predicted"/>
<dbReference type="GeneID" id="55989349"/>
<dbReference type="EMBL" id="CP055898">
    <property type="protein sequence ID" value="QKX54750.1"/>
    <property type="molecule type" value="Genomic_DNA"/>
</dbReference>
<evidence type="ECO:0000313" key="4">
    <source>
        <dbReference type="EMBL" id="QKX54750.1"/>
    </source>
</evidence>
<keyword evidence="1" id="KW-0677">Repeat</keyword>
<dbReference type="RefSeq" id="XP_035340929.1">
    <property type="nucleotide sequence ID" value="XM_035485036.1"/>
</dbReference>
<dbReference type="Gene3D" id="3.40.50.300">
    <property type="entry name" value="P-loop containing nucleotide triphosphate hydrolases"/>
    <property type="match status" value="1"/>
</dbReference>
<dbReference type="InterPro" id="IPR027417">
    <property type="entry name" value="P-loop_NTPase"/>
</dbReference>